<dbReference type="PANTHER" id="PTHR34580">
    <property type="match status" value="1"/>
</dbReference>
<dbReference type="Proteomes" id="UP000757103">
    <property type="component" value="Unassembled WGS sequence"/>
</dbReference>
<dbReference type="Pfam" id="PF25583">
    <property type="entry name" value="WCX"/>
    <property type="match status" value="1"/>
</dbReference>
<proteinExistence type="predicted"/>
<evidence type="ECO:0000259" key="1">
    <source>
        <dbReference type="Pfam" id="PF13280"/>
    </source>
</evidence>
<evidence type="ECO:0000259" key="2">
    <source>
        <dbReference type="Pfam" id="PF25583"/>
    </source>
</evidence>
<feature type="domain" description="WYL" evidence="1">
    <location>
        <begin position="120"/>
        <end position="186"/>
    </location>
</feature>
<dbReference type="InterPro" id="IPR057727">
    <property type="entry name" value="WCX_dom"/>
</dbReference>
<dbReference type="RefSeq" id="WP_273305246.1">
    <property type="nucleotide sequence ID" value="NZ_DYUD01000009.1"/>
</dbReference>
<accession>A0A921MPG6</accession>
<evidence type="ECO:0000313" key="3">
    <source>
        <dbReference type="EMBL" id="HJG88167.1"/>
    </source>
</evidence>
<protein>
    <submittedName>
        <fullName evidence="3">WYL domain-containing protein</fullName>
    </submittedName>
</protein>
<dbReference type="AlphaFoldDB" id="A0A921MPG6"/>
<dbReference type="PANTHER" id="PTHR34580:SF9">
    <property type="entry name" value="SLL5097 PROTEIN"/>
    <property type="match status" value="1"/>
</dbReference>
<dbReference type="InterPro" id="IPR051534">
    <property type="entry name" value="CBASS_pafABC_assoc_protein"/>
</dbReference>
<dbReference type="Pfam" id="PF13280">
    <property type="entry name" value="WYL"/>
    <property type="match status" value="1"/>
</dbReference>
<gene>
    <name evidence="3" type="ORF">K8U91_01645</name>
</gene>
<organism evidence="3 4">
    <name type="scientific">Barnesiella viscericola</name>
    <dbReference type="NCBI Taxonomy" id="397865"/>
    <lineage>
        <taxon>Bacteria</taxon>
        <taxon>Pseudomonadati</taxon>
        <taxon>Bacteroidota</taxon>
        <taxon>Bacteroidia</taxon>
        <taxon>Bacteroidales</taxon>
        <taxon>Barnesiellaceae</taxon>
        <taxon>Barnesiella</taxon>
    </lineage>
</organism>
<dbReference type="InterPro" id="IPR026881">
    <property type="entry name" value="WYL_dom"/>
</dbReference>
<evidence type="ECO:0000313" key="4">
    <source>
        <dbReference type="Proteomes" id="UP000757103"/>
    </source>
</evidence>
<name>A0A921MPG6_9BACT</name>
<comment type="caution">
    <text evidence="3">The sequence shown here is derived from an EMBL/GenBank/DDBJ whole genome shotgun (WGS) entry which is preliminary data.</text>
</comment>
<feature type="domain" description="WCX" evidence="2">
    <location>
        <begin position="217"/>
        <end position="293"/>
    </location>
</feature>
<reference evidence="3" key="2">
    <citation type="submission" date="2021-09" db="EMBL/GenBank/DDBJ databases">
        <authorList>
            <person name="Gilroy R."/>
        </authorList>
    </citation>
    <scope>NUCLEOTIDE SEQUENCE</scope>
    <source>
        <strain evidence="3">CHK121-7720</strain>
    </source>
</reference>
<reference evidence="3" key="1">
    <citation type="journal article" date="2021" name="PeerJ">
        <title>Extensive microbial diversity within the chicken gut microbiome revealed by metagenomics and culture.</title>
        <authorList>
            <person name="Gilroy R."/>
            <person name="Ravi A."/>
            <person name="Getino M."/>
            <person name="Pursley I."/>
            <person name="Horton D.L."/>
            <person name="Alikhan N.F."/>
            <person name="Baker D."/>
            <person name="Gharbi K."/>
            <person name="Hall N."/>
            <person name="Watson M."/>
            <person name="Adriaenssens E.M."/>
            <person name="Foster-Nyarko E."/>
            <person name="Jarju S."/>
            <person name="Secka A."/>
            <person name="Antonio M."/>
            <person name="Oren A."/>
            <person name="Chaudhuri R.R."/>
            <person name="La Ragione R."/>
            <person name="Hildebrand F."/>
            <person name="Pallen M.J."/>
        </authorList>
    </citation>
    <scope>NUCLEOTIDE SEQUENCE</scope>
    <source>
        <strain evidence="3">CHK121-7720</strain>
    </source>
</reference>
<sequence>MAKELFNRYVWLIDMLQRYGRLTRREIDELWMRSEYSGGRPMARRTFMNYRQAIQEMFDVNIECDSSTYEYYIEDPEALEGSGARVWALNTLAVNSLLDESQELRERIVLENIPSGQKFLRIVFEAMRENRLMSLSYRSFRRVTASHSLVAPYFVRLFRQRWYVVGLSVEEHKIKTYALDRVTSLELSDRTFVYPEGFEPTDYFKDCFGITYGERPAEEVVLRVSALQANYLRTLPLHESQVESERSDSHSIFRYRVKVTPDLEQEIYALGFWQAEVLAPRSLREAVAARLAESLSHYGPSGTTPGGPSDQSPV</sequence>
<dbReference type="PROSITE" id="PS52050">
    <property type="entry name" value="WYL"/>
    <property type="match status" value="1"/>
</dbReference>
<dbReference type="EMBL" id="DYUD01000009">
    <property type="protein sequence ID" value="HJG88167.1"/>
    <property type="molecule type" value="Genomic_DNA"/>
</dbReference>